<dbReference type="InterPro" id="IPR003439">
    <property type="entry name" value="ABC_transporter-like_ATP-bd"/>
</dbReference>
<comment type="similarity">
    <text evidence="1">Belongs to the ABC transporter superfamily.</text>
</comment>
<dbReference type="InterPro" id="IPR027417">
    <property type="entry name" value="P-loop_NTPase"/>
</dbReference>
<evidence type="ECO:0000256" key="3">
    <source>
        <dbReference type="ARBA" id="ARBA00022741"/>
    </source>
</evidence>
<evidence type="ECO:0000256" key="4">
    <source>
        <dbReference type="ARBA" id="ARBA00022840"/>
    </source>
</evidence>
<organism evidence="6 8">
    <name type="scientific">Caproicibacter fermentans</name>
    <dbReference type="NCBI Taxonomy" id="2576756"/>
    <lineage>
        <taxon>Bacteria</taxon>
        <taxon>Bacillati</taxon>
        <taxon>Bacillota</taxon>
        <taxon>Clostridia</taxon>
        <taxon>Eubacteriales</taxon>
        <taxon>Acutalibacteraceae</taxon>
        <taxon>Caproicibacter</taxon>
    </lineage>
</organism>
<evidence type="ECO:0000313" key="7">
    <source>
        <dbReference type="EMBL" id="QNK40663.1"/>
    </source>
</evidence>
<evidence type="ECO:0000256" key="1">
    <source>
        <dbReference type="ARBA" id="ARBA00005417"/>
    </source>
</evidence>
<proteinExistence type="inferred from homology"/>
<name>A0A6N8HYE0_9FIRM</name>
<evidence type="ECO:0000259" key="5">
    <source>
        <dbReference type="PROSITE" id="PS50893"/>
    </source>
</evidence>
<dbReference type="PROSITE" id="PS50893">
    <property type="entry name" value="ABC_TRANSPORTER_2"/>
    <property type="match status" value="1"/>
</dbReference>
<dbReference type="PROSITE" id="PS00211">
    <property type="entry name" value="ABC_TRANSPORTER_1"/>
    <property type="match status" value="1"/>
</dbReference>
<dbReference type="EMBL" id="VWXL01000041">
    <property type="protein sequence ID" value="MVB10540.1"/>
    <property type="molecule type" value="Genomic_DNA"/>
</dbReference>
<dbReference type="InterPro" id="IPR050763">
    <property type="entry name" value="ABC_transporter_ATP-binding"/>
</dbReference>
<keyword evidence="6" id="KW-0378">Hydrolase</keyword>
<dbReference type="EC" id="3.6.3.-" evidence="6"/>
<reference evidence="6 8" key="1">
    <citation type="submission" date="2019-09" db="EMBL/GenBank/DDBJ databases">
        <title>Genome sequence of Clostridium sp. EA1.</title>
        <authorList>
            <person name="Poehlein A."/>
            <person name="Bengelsdorf F.R."/>
            <person name="Daniel R."/>
        </authorList>
    </citation>
    <scope>NUCLEOTIDE SEQUENCE [LARGE SCALE GENOMIC DNA]</scope>
    <source>
        <strain evidence="6 8">EA1</strain>
    </source>
</reference>
<dbReference type="InterPro" id="IPR017871">
    <property type="entry name" value="ABC_transporter-like_CS"/>
</dbReference>
<dbReference type="GO" id="GO:0005524">
    <property type="term" value="F:ATP binding"/>
    <property type="evidence" value="ECO:0007669"/>
    <property type="project" value="UniProtKB-KW"/>
</dbReference>
<evidence type="ECO:0000313" key="8">
    <source>
        <dbReference type="Proteomes" id="UP000469440"/>
    </source>
</evidence>
<dbReference type="Gene3D" id="3.40.50.300">
    <property type="entry name" value="P-loop containing nucleotide triphosphate hydrolases"/>
    <property type="match status" value="1"/>
</dbReference>
<accession>A0A6N8HYE0</accession>
<dbReference type="EMBL" id="CP060286">
    <property type="protein sequence ID" value="QNK40663.1"/>
    <property type="molecule type" value="Genomic_DNA"/>
</dbReference>
<dbReference type="Pfam" id="PF00005">
    <property type="entry name" value="ABC_tran"/>
    <property type="match status" value="1"/>
</dbReference>
<dbReference type="SMART" id="SM00382">
    <property type="entry name" value="AAA"/>
    <property type="match status" value="1"/>
</dbReference>
<dbReference type="PANTHER" id="PTHR42711:SF5">
    <property type="entry name" value="ABC TRANSPORTER ATP-BINDING PROTEIN NATA"/>
    <property type="match status" value="1"/>
</dbReference>
<dbReference type="PANTHER" id="PTHR42711">
    <property type="entry name" value="ABC TRANSPORTER ATP-BINDING PROTEIN"/>
    <property type="match status" value="1"/>
</dbReference>
<keyword evidence="4 6" id="KW-0067">ATP-binding</keyword>
<keyword evidence="2" id="KW-0813">Transport</keyword>
<dbReference type="Proteomes" id="UP000515909">
    <property type="component" value="Chromosome"/>
</dbReference>
<reference evidence="7 9" key="2">
    <citation type="submission" date="2020-08" db="EMBL/GenBank/DDBJ databases">
        <title>The isolate Caproiciproducens sp. 7D4C2 produces n-caproate at mildly acidic conditions from hexoses: genome and rBOX comparison with related strains and chain-elongating bacteria.</title>
        <authorList>
            <person name="Esquivel-Elizondo S."/>
            <person name="Bagci C."/>
            <person name="Temovska M."/>
            <person name="Jeon B.S."/>
            <person name="Bessarab I."/>
            <person name="Williams R.B.H."/>
            <person name="Huson D.H."/>
            <person name="Angenent L.T."/>
        </authorList>
    </citation>
    <scope>NUCLEOTIDE SEQUENCE [LARGE SCALE GENOMIC DNA]</scope>
    <source>
        <strain evidence="7 9">7D4C2</strain>
    </source>
</reference>
<evidence type="ECO:0000313" key="6">
    <source>
        <dbReference type="EMBL" id="MVB10540.1"/>
    </source>
</evidence>
<gene>
    <name evidence="6" type="primary">drrA_4</name>
    <name evidence="6" type="ORF">CAFE_12340</name>
    <name evidence="7" type="ORF">HCR03_18950</name>
</gene>
<accession>A0A7G8TAM2</accession>
<dbReference type="Proteomes" id="UP000469440">
    <property type="component" value="Unassembled WGS sequence"/>
</dbReference>
<feature type="domain" description="ABC transporter" evidence="5">
    <location>
        <begin position="7"/>
        <end position="237"/>
    </location>
</feature>
<dbReference type="RefSeq" id="WP_066643695.1">
    <property type="nucleotide sequence ID" value="NZ_CP060286.1"/>
</dbReference>
<protein>
    <submittedName>
        <fullName evidence="7">ABC transporter ATP-binding protein</fullName>
    </submittedName>
    <submittedName>
        <fullName evidence="6">Doxorubicin resistance ATP-binding protein DrrA</fullName>
        <ecNumber evidence="6">3.6.3.-</ecNumber>
    </submittedName>
</protein>
<sequence length="326" mass="35396">MNTPDIVTVTNLSKHYGDFTAVNGISFSIRRGEIFGFLGPNGAGKTTTINMMIGLARPSGGSILIDGIDAVKNVKKAQSIMGIVPDESNLYDEMDGFDNLCFCGSLYGMRKALRETRAKELLEQFGLTQAGKRPFKAYSKGMRRKLTIAAGIIHKPEMLFLDEPTTGIDVESARQIRQLLLKLKQEGTTVFITTHYIEDAERICDRISFIAGGGIVASGTVSELMDSVSHGHSIRFTADANLKPLAGELQARFGGCTVKAESDHAITLFSEKRIALSPVLQYLDGQGISVFEATELRPSLEDVFVKVTGIEAAKLKKEKEKGGAGR</sequence>
<evidence type="ECO:0000313" key="9">
    <source>
        <dbReference type="Proteomes" id="UP000515909"/>
    </source>
</evidence>
<evidence type="ECO:0000256" key="2">
    <source>
        <dbReference type="ARBA" id="ARBA00022448"/>
    </source>
</evidence>
<dbReference type="SUPFAM" id="SSF52540">
    <property type="entry name" value="P-loop containing nucleoside triphosphate hydrolases"/>
    <property type="match status" value="1"/>
</dbReference>
<dbReference type="GO" id="GO:0016887">
    <property type="term" value="F:ATP hydrolysis activity"/>
    <property type="evidence" value="ECO:0007669"/>
    <property type="project" value="InterPro"/>
</dbReference>
<dbReference type="InterPro" id="IPR003593">
    <property type="entry name" value="AAA+_ATPase"/>
</dbReference>
<dbReference type="OrthoDB" id="9804819at2"/>
<keyword evidence="8" id="KW-1185">Reference proteome</keyword>
<dbReference type="KEGG" id="cfem:HCR03_18950"/>
<dbReference type="AlphaFoldDB" id="A0A6N8HYE0"/>
<keyword evidence="3" id="KW-0547">Nucleotide-binding</keyword>